<feature type="domain" description="DUF8212" evidence="2">
    <location>
        <begin position="223"/>
        <end position="301"/>
    </location>
</feature>
<dbReference type="Proteomes" id="UP000240883">
    <property type="component" value="Unassembled WGS sequence"/>
</dbReference>
<dbReference type="PANTHER" id="PTHR10622:SF10">
    <property type="entry name" value="HET DOMAIN-CONTAINING PROTEIN"/>
    <property type="match status" value="1"/>
</dbReference>
<dbReference type="STRING" id="1448308.A0A2T2NLQ3"/>
<accession>A0A2T2NLQ3</accession>
<dbReference type="InterPro" id="IPR010730">
    <property type="entry name" value="HET"/>
</dbReference>
<proteinExistence type="predicted"/>
<organism evidence="3 4">
    <name type="scientific">Corynespora cassiicola Philippines</name>
    <dbReference type="NCBI Taxonomy" id="1448308"/>
    <lineage>
        <taxon>Eukaryota</taxon>
        <taxon>Fungi</taxon>
        <taxon>Dikarya</taxon>
        <taxon>Ascomycota</taxon>
        <taxon>Pezizomycotina</taxon>
        <taxon>Dothideomycetes</taxon>
        <taxon>Pleosporomycetidae</taxon>
        <taxon>Pleosporales</taxon>
        <taxon>Corynesporascaceae</taxon>
        <taxon>Corynespora</taxon>
    </lineage>
</organism>
<dbReference type="EMBL" id="KZ678136">
    <property type="protein sequence ID" value="PSN66362.1"/>
    <property type="molecule type" value="Genomic_DNA"/>
</dbReference>
<dbReference type="AlphaFoldDB" id="A0A2T2NLQ3"/>
<reference evidence="3 4" key="1">
    <citation type="journal article" date="2018" name="Front. Microbiol.">
        <title>Genome-Wide Analysis of Corynespora cassiicola Leaf Fall Disease Putative Effectors.</title>
        <authorList>
            <person name="Lopez D."/>
            <person name="Ribeiro S."/>
            <person name="Label P."/>
            <person name="Fumanal B."/>
            <person name="Venisse J.S."/>
            <person name="Kohler A."/>
            <person name="de Oliveira R.R."/>
            <person name="Labutti K."/>
            <person name="Lipzen A."/>
            <person name="Lail K."/>
            <person name="Bauer D."/>
            <person name="Ohm R.A."/>
            <person name="Barry K.W."/>
            <person name="Spatafora J."/>
            <person name="Grigoriev I.V."/>
            <person name="Martin F.M."/>
            <person name="Pujade-Renaud V."/>
        </authorList>
    </citation>
    <scope>NUCLEOTIDE SEQUENCE [LARGE SCALE GENOMIC DNA]</scope>
    <source>
        <strain evidence="3 4">Philippines</strain>
    </source>
</reference>
<evidence type="ECO:0000259" key="2">
    <source>
        <dbReference type="Pfam" id="PF26640"/>
    </source>
</evidence>
<dbReference type="PANTHER" id="PTHR10622">
    <property type="entry name" value="HET DOMAIN-CONTAINING PROTEIN"/>
    <property type="match status" value="1"/>
</dbReference>
<dbReference type="Pfam" id="PF06985">
    <property type="entry name" value="HET"/>
    <property type="match status" value="1"/>
</dbReference>
<gene>
    <name evidence="3" type="ORF">BS50DRAFT_677586</name>
</gene>
<name>A0A2T2NLQ3_CORCC</name>
<protein>
    <submittedName>
        <fullName evidence="3">HET-domain-containing protein</fullName>
    </submittedName>
</protein>
<evidence type="ECO:0000259" key="1">
    <source>
        <dbReference type="Pfam" id="PF06985"/>
    </source>
</evidence>
<dbReference type="InterPro" id="IPR058525">
    <property type="entry name" value="DUF8212"/>
</dbReference>
<evidence type="ECO:0000313" key="4">
    <source>
        <dbReference type="Proteomes" id="UP000240883"/>
    </source>
</evidence>
<feature type="domain" description="Heterokaryon incompatibility" evidence="1">
    <location>
        <begin position="22"/>
        <end position="108"/>
    </location>
</feature>
<keyword evidence="4" id="KW-1185">Reference proteome</keyword>
<dbReference type="OrthoDB" id="20872at2759"/>
<sequence>MRLLDVHTKELHIFLGESIPPYAILSHTWGKDHEEVTFQQLHDVENRSKILGWQKIEYTCNEAARQGLQYAWIDTCCIDKTSSVELSEAINTMFSWYTSAAVCYAYLIDVTEGVDYLSSRWWSRAWTLQELLAPKHLRFYNRSWNFIGSKNDSKNDRTWDISVKTGIAQSVVKDPSAIAIQSIAQKMSWASKRNASRVEDIAYSLLGIFGINMPLLYGEGNSAFIRLQKEILNVTDDQTLFAWGFGFKQNLGPEALKSGSYSYAPVNTDMEVKSSIHGMFAESPDLFKNCRHIVANHQHTIDSHIVVAHGSVIIEMPLLPEVFSDSSFGPDLPTHQVALLACVHMHKPNHLIGILLRSWVEQRRFERIGSAKGVFTFPVHPRDACRASDTRLWIDQNSRILQNYFGLGNQRSIVINFDTESRYGYELWKVSQHDWEWDKGTDILYSLSAYWKATPSSQKPKV</sequence>
<dbReference type="Pfam" id="PF26640">
    <property type="entry name" value="DUF8212"/>
    <property type="match status" value="1"/>
</dbReference>
<evidence type="ECO:0000313" key="3">
    <source>
        <dbReference type="EMBL" id="PSN66362.1"/>
    </source>
</evidence>